<dbReference type="Proteomes" id="UP000546257">
    <property type="component" value="Unassembled WGS sequence"/>
</dbReference>
<reference evidence="1 2" key="1">
    <citation type="submission" date="2020-08" db="EMBL/GenBank/DDBJ databases">
        <authorList>
            <person name="Seo M.-J."/>
        </authorList>
    </citation>
    <scope>NUCLEOTIDE SEQUENCE [LARGE SCALE GENOMIC DNA]</scope>
    <source>
        <strain evidence="1 2">MBLA0160</strain>
    </source>
</reference>
<organism evidence="1 2">
    <name type="scientific">Halobellus ruber</name>
    <dbReference type="NCBI Taxonomy" id="2761102"/>
    <lineage>
        <taxon>Archaea</taxon>
        <taxon>Methanobacteriati</taxon>
        <taxon>Methanobacteriota</taxon>
        <taxon>Stenosarchaea group</taxon>
        <taxon>Halobacteria</taxon>
        <taxon>Halobacteriales</taxon>
        <taxon>Haloferacaceae</taxon>
        <taxon>Halobellus</taxon>
    </lineage>
</organism>
<proteinExistence type="predicted"/>
<dbReference type="EMBL" id="JACKXD010000002">
    <property type="protein sequence ID" value="MBB6645858.1"/>
    <property type="molecule type" value="Genomic_DNA"/>
</dbReference>
<dbReference type="RefSeq" id="WP_185192226.1">
    <property type="nucleotide sequence ID" value="NZ_JACKXD010000002.1"/>
</dbReference>
<protein>
    <submittedName>
        <fullName evidence="1">Uncharacterized protein</fullName>
    </submittedName>
</protein>
<dbReference type="AlphaFoldDB" id="A0A7J9SGK4"/>
<evidence type="ECO:0000313" key="1">
    <source>
        <dbReference type="EMBL" id="MBB6645858.1"/>
    </source>
</evidence>
<name>A0A7J9SGK4_9EURY</name>
<sequence length="89" mass="10013">MSRTCRPSPPTPGSEWTVRQVVSREEWDAATARCPACGDAVDLRGPHYQVELDRERPGGEATKLTHERRLLSFCDESCANVWLDGGERR</sequence>
<keyword evidence="2" id="KW-1185">Reference proteome</keyword>
<comment type="caution">
    <text evidence="1">The sequence shown here is derived from an EMBL/GenBank/DDBJ whole genome shotgun (WGS) entry which is preliminary data.</text>
</comment>
<gene>
    <name evidence="1" type="ORF">H5V44_06080</name>
</gene>
<accession>A0A7J9SGK4</accession>
<evidence type="ECO:0000313" key="2">
    <source>
        <dbReference type="Proteomes" id="UP000546257"/>
    </source>
</evidence>